<evidence type="ECO:0000313" key="2">
    <source>
        <dbReference type="Proteomes" id="UP001596447"/>
    </source>
</evidence>
<dbReference type="InterPro" id="IPR014845">
    <property type="entry name" value="GYD/TTHA1554"/>
</dbReference>
<dbReference type="Proteomes" id="UP001596447">
    <property type="component" value="Unassembled WGS sequence"/>
</dbReference>
<accession>A0ABD5Z5S2</accession>
<reference evidence="1 2" key="1">
    <citation type="journal article" date="2019" name="Int. J. Syst. Evol. Microbiol.">
        <title>The Global Catalogue of Microorganisms (GCM) 10K type strain sequencing project: providing services to taxonomists for standard genome sequencing and annotation.</title>
        <authorList>
            <consortium name="The Broad Institute Genomics Platform"/>
            <consortium name="The Broad Institute Genome Sequencing Center for Infectious Disease"/>
            <person name="Wu L."/>
            <person name="Ma J."/>
        </authorList>
    </citation>
    <scope>NUCLEOTIDE SEQUENCE [LARGE SCALE GENOMIC DNA]</scope>
    <source>
        <strain evidence="1 2">XZGYJ-43</strain>
    </source>
</reference>
<protein>
    <submittedName>
        <fullName evidence="1">GYD domain-containing protein</fullName>
    </submittedName>
</protein>
<comment type="caution">
    <text evidence="1">The sequence shown here is derived from an EMBL/GenBank/DDBJ whole genome shotgun (WGS) entry which is preliminary data.</text>
</comment>
<name>A0ABD5Z5S2_9EURY</name>
<keyword evidence="2" id="KW-1185">Reference proteome</keyword>
<dbReference type="EMBL" id="JBHTAR010000011">
    <property type="protein sequence ID" value="MFC7200508.1"/>
    <property type="molecule type" value="Genomic_DNA"/>
</dbReference>
<evidence type="ECO:0000313" key="1">
    <source>
        <dbReference type="EMBL" id="MFC7200508.1"/>
    </source>
</evidence>
<dbReference type="Pfam" id="PF08734">
    <property type="entry name" value="GYD"/>
    <property type="match status" value="1"/>
</dbReference>
<organism evidence="1 2">
    <name type="scientific">Halospeciosus flavus</name>
    <dbReference type="NCBI Taxonomy" id="3032283"/>
    <lineage>
        <taxon>Archaea</taxon>
        <taxon>Methanobacteriati</taxon>
        <taxon>Methanobacteriota</taxon>
        <taxon>Stenosarchaea group</taxon>
        <taxon>Halobacteria</taxon>
        <taxon>Halobacteriales</taxon>
        <taxon>Halobacteriaceae</taxon>
        <taxon>Halospeciosus</taxon>
    </lineage>
</organism>
<dbReference type="RefSeq" id="WP_279527287.1">
    <property type="nucleotide sequence ID" value="NZ_CP122312.1"/>
</dbReference>
<proteinExistence type="predicted"/>
<dbReference type="AlphaFoldDB" id="A0ABD5Z5S2"/>
<sequence>MSTYVALADVNEGEFQNVQELAAIWGDVRADIEGLDCELRDAYVLLGDHDALLVFDAEDEHQALEVSMAVERYGVHLDTMEAIDVDDLGKVVEDI</sequence>
<gene>
    <name evidence="1" type="ORF">ACFQJ9_13975</name>
</gene>